<dbReference type="InterPro" id="IPR011006">
    <property type="entry name" value="CheY-like_superfamily"/>
</dbReference>
<evidence type="ECO:0008006" key="9">
    <source>
        <dbReference type="Google" id="ProtNLM"/>
    </source>
</evidence>
<dbReference type="InterPro" id="IPR051015">
    <property type="entry name" value="EvgA-like"/>
</dbReference>
<reference evidence="7 8" key="1">
    <citation type="submission" date="2023-06" db="EMBL/GenBank/DDBJ databases">
        <title>Draft genome sequence of Novosphingobium sp. strain IK01.</title>
        <authorList>
            <person name="Hatamoto M."/>
            <person name="Ikarashi T."/>
            <person name="Yamaguchi T."/>
        </authorList>
    </citation>
    <scope>NUCLEOTIDE SEQUENCE [LARGE SCALE GENOMIC DNA]</scope>
    <source>
        <strain evidence="7 8">IK01</strain>
    </source>
</reference>
<comment type="caution">
    <text evidence="7">The sequence shown here is derived from an EMBL/GenBank/DDBJ whole genome shotgun (WGS) entry which is preliminary data.</text>
</comment>
<dbReference type="PROSITE" id="PS00622">
    <property type="entry name" value="HTH_LUXR_1"/>
    <property type="match status" value="1"/>
</dbReference>
<evidence type="ECO:0000259" key="6">
    <source>
        <dbReference type="PROSITE" id="PS50110"/>
    </source>
</evidence>
<evidence type="ECO:0000256" key="2">
    <source>
        <dbReference type="ARBA" id="ARBA00023125"/>
    </source>
</evidence>
<dbReference type="EMBL" id="BTFW01000001">
    <property type="protein sequence ID" value="GMM61890.1"/>
    <property type="molecule type" value="Genomic_DNA"/>
</dbReference>
<dbReference type="InterPro" id="IPR001789">
    <property type="entry name" value="Sig_transdc_resp-reg_receiver"/>
</dbReference>
<dbReference type="SMART" id="SM00448">
    <property type="entry name" value="REC"/>
    <property type="match status" value="1"/>
</dbReference>
<dbReference type="PANTHER" id="PTHR45566">
    <property type="entry name" value="HTH-TYPE TRANSCRIPTIONAL REGULATOR YHJB-RELATED"/>
    <property type="match status" value="1"/>
</dbReference>
<dbReference type="InterPro" id="IPR058245">
    <property type="entry name" value="NreC/VraR/RcsB-like_REC"/>
</dbReference>
<dbReference type="InterPro" id="IPR036388">
    <property type="entry name" value="WH-like_DNA-bd_sf"/>
</dbReference>
<dbReference type="Gene3D" id="1.10.10.10">
    <property type="entry name" value="Winged helix-like DNA-binding domain superfamily/Winged helix DNA-binding domain"/>
    <property type="match status" value="1"/>
</dbReference>
<dbReference type="SUPFAM" id="SSF52172">
    <property type="entry name" value="CheY-like"/>
    <property type="match status" value="1"/>
</dbReference>
<proteinExistence type="predicted"/>
<evidence type="ECO:0000313" key="7">
    <source>
        <dbReference type="EMBL" id="GMM61890.1"/>
    </source>
</evidence>
<dbReference type="SMART" id="SM00421">
    <property type="entry name" value="HTH_LUXR"/>
    <property type="match status" value="1"/>
</dbReference>
<keyword evidence="2" id="KW-0238">DNA-binding</keyword>
<dbReference type="PROSITE" id="PS50043">
    <property type="entry name" value="HTH_LUXR_2"/>
    <property type="match status" value="1"/>
</dbReference>
<evidence type="ECO:0000256" key="4">
    <source>
        <dbReference type="SAM" id="MobiDB-lite"/>
    </source>
</evidence>
<dbReference type="Proteomes" id="UP001187221">
    <property type="component" value="Unassembled WGS sequence"/>
</dbReference>
<dbReference type="Pfam" id="PF00196">
    <property type="entry name" value="GerE"/>
    <property type="match status" value="1"/>
</dbReference>
<dbReference type="SUPFAM" id="SSF46894">
    <property type="entry name" value="C-terminal effector domain of the bipartite response regulators"/>
    <property type="match status" value="1"/>
</dbReference>
<dbReference type="PANTHER" id="PTHR45566:SF1">
    <property type="entry name" value="HTH-TYPE TRANSCRIPTIONAL REGULATOR YHJB-RELATED"/>
    <property type="match status" value="1"/>
</dbReference>
<protein>
    <recommendedName>
        <fullName evidence="9">LuxR family two component transcriptional regulator</fullName>
    </recommendedName>
</protein>
<feature type="modified residue" description="4-aspartylphosphate" evidence="3">
    <location>
        <position position="158"/>
    </location>
</feature>
<evidence type="ECO:0000256" key="3">
    <source>
        <dbReference type="PROSITE-ProRule" id="PRU00169"/>
    </source>
</evidence>
<dbReference type="CDD" id="cd06170">
    <property type="entry name" value="LuxR_C_like"/>
    <property type="match status" value="1"/>
</dbReference>
<gene>
    <name evidence="7" type="ORF">NUTIK01_26670</name>
</gene>
<organism evidence="7 8">
    <name type="scientific">Novosphingobium pituita</name>
    <dbReference type="NCBI Taxonomy" id="3056842"/>
    <lineage>
        <taxon>Bacteria</taxon>
        <taxon>Pseudomonadati</taxon>
        <taxon>Pseudomonadota</taxon>
        <taxon>Alphaproteobacteria</taxon>
        <taxon>Sphingomonadales</taxon>
        <taxon>Sphingomonadaceae</taxon>
        <taxon>Novosphingobium</taxon>
    </lineage>
</organism>
<feature type="domain" description="Response regulatory" evidence="6">
    <location>
        <begin position="106"/>
        <end position="223"/>
    </location>
</feature>
<feature type="domain" description="HTH luxR-type" evidence="5">
    <location>
        <begin position="246"/>
        <end position="311"/>
    </location>
</feature>
<dbReference type="CDD" id="cd17535">
    <property type="entry name" value="REC_NarL-like"/>
    <property type="match status" value="1"/>
</dbReference>
<dbReference type="InterPro" id="IPR000792">
    <property type="entry name" value="Tscrpt_reg_LuxR_C"/>
</dbReference>
<keyword evidence="1 3" id="KW-0597">Phosphoprotein</keyword>
<dbReference type="Gene3D" id="3.40.50.2300">
    <property type="match status" value="1"/>
</dbReference>
<evidence type="ECO:0000256" key="1">
    <source>
        <dbReference type="ARBA" id="ARBA00022553"/>
    </source>
</evidence>
<sequence length="313" mass="33299">MARGWNREGAVPPTGPHAPGQVSAWPPYGAQGREESMFSAHLSDPSFFPDPAFAAPVFAAPVFAAPVFASPVRSKGGSSRSRTMGACLSGKAGDSAGMAATATPERILVVDDHPLVRDGLRSLLAVTFEDCDILEAAGVAEACSVLAQHGECDLVLLDLNMPDATRLSGLVQLRQTFPMVPVMMVSGSFDRALVQEALSAGAAGFLPKSMKRAAIVDALHMVMSGEIYIPDIALEESPVSEEEAQIRARIDTLTPQQKVVLHHLVHGRLNKQIAHDLDVSLTTVKAHVSAILQKLGVFSRTQAVILANRIHFD</sequence>
<name>A0ABQ6P9Y4_9SPHN</name>
<dbReference type="PROSITE" id="PS50110">
    <property type="entry name" value="RESPONSE_REGULATORY"/>
    <property type="match status" value="1"/>
</dbReference>
<evidence type="ECO:0000259" key="5">
    <source>
        <dbReference type="PROSITE" id="PS50043"/>
    </source>
</evidence>
<feature type="region of interest" description="Disordered" evidence="4">
    <location>
        <begin position="1"/>
        <end position="30"/>
    </location>
</feature>
<accession>A0ABQ6P9Y4</accession>
<dbReference type="Pfam" id="PF00072">
    <property type="entry name" value="Response_reg"/>
    <property type="match status" value="1"/>
</dbReference>
<keyword evidence="8" id="KW-1185">Reference proteome</keyword>
<dbReference type="PRINTS" id="PR00038">
    <property type="entry name" value="HTHLUXR"/>
</dbReference>
<dbReference type="InterPro" id="IPR016032">
    <property type="entry name" value="Sig_transdc_resp-reg_C-effctor"/>
</dbReference>
<evidence type="ECO:0000313" key="8">
    <source>
        <dbReference type="Proteomes" id="UP001187221"/>
    </source>
</evidence>